<name>A0ABY7DQS1_MYAAR</name>
<proteinExistence type="predicted"/>
<gene>
    <name evidence="1" type="ORF">MAR_023388</name>
</gene>
<organism evidence="1 2">
    <name type="scientific">Mya arenaria</name>
    <name type="common">Soft-shell clam</name>
    <dbReference type="NCBI Taxonomy" id="6604"/>
    <lineage>
        <taxon>Eukaryota</taxon>
        <taxon>Metazoa</taxon>
        <taxon>Spiralia</taxon>
        <taxon>Lophotrochozoa</taxon>
        <taxon>Mollusca</taxon>
        <taxon>Bivalvia</taxon>
        <taxon>Autobranchia</taxon>
        <taxon>Heteroconchia</taxon>
        <taxon>Euheterodonta</taxon>
        <taxon>Imparidentia</taxon>
        <taxon>Neoheterodontei</taxon>
        <taxon>Myida</taxon>
        <taxon>Myoidea</taxon>
        <taxon>Myidae</taxon>
        <taxon>Mya</taxon>
    </lineage>
</organism>
<accession>A0ABY7DQS1</accession>
<protein>
    <submittedName>
        <fullName evidence="1">Uncharacterized protein</fullName>
    </submittedName>
</protein>
<evidence type="ECO:0000313" key="2">
    <source>
        <dbReference type="Proteomes" id="UP001164746"/>
    </source>
</evidence>
<dbReference type="EMBL" id="CP111014">
    <property type="protein sequence ID" value="WAQ99015.1"/>
    <property type="molecule type" value="Genomic_DNA"/>
</dbReference>
<reference evidence="1" key="1">
    <citation type="submission" date="2022-11" db="EMBL/GenBank/DDBJ databases">
        <title>Centuries of genome instability and evolution in soft-shell clam transmissible cancer (bioRxiv).</title>
        <authorList>
            <person name="Hart S.F.M."/>
            <person name="Yonemitsu M.A."/>
            <person name="Giersch R.M."/>
            <person name="Beal B.F."/>
            <person name="Arriagada G."/>
            <person name="Davis B.W."/>
            <person name="Ostrander E.A."/>
            <person name="Goff S.P."/>
            <person name="Metzger M.J."/>
        </authorList>
    </citation>
    <scope>NUCLEOTIDE SEQUENCE</scope>
    <source>
        <strain evidence="1">MELC-2E11</strain>
        <tissue evidence="1">Siphon/mantle</tissue>
    </source>
</reference>
<sequence>MPTNNRKPLPRMPIVPIMFFSQIIGGNTLGTYMKNLFQEACLGTDVMNISYNESELPQKHCSAGLQTVFNRIEKEPKRHAAAADGSNYNAADIVSIFY</sequence>
<keyword evidence="2" id="KW-1185">Reference proteome</keyword>
<dbReference type="Proteomes" id="UP001164746">
    <property type="component" value="Chromosome 3"/>
</dbReference>
<evidence type="ECO:0000313" key="1">
    <source>
        <dbReference type="EMBL" id="WAQ99015.1"/>
    </source>
</evidence>